<dbReference type="RefSeq" id="WP_181611613.1">
    <property type="nucleotide sequence ID" value="NZ_BAABAM010000003.1"/>
</dbReference>
<accession>A0A7W0HRF3</accession>
<reference evidence="1 2" key="1">
    <citation type="submission" date="2020-07" db="EMBL/GenBank/DDBJ databases">
        <title>Genomic Encyclopedia of Type Strains, Phase IV (KMG-IV): sequencing the most valuable type-strain genomes for metagenomic binning, comparative biology and taxonomic classification.</title>
        <authorList>
            <person name="Goeker M."/>
        </authorList>
    </citation>
    <scope>NUCLEOTIDE SEQUENCE [LARGE SCALE GENOMIC DNA]</scope>
    <source>
        <strain evidence="1 2">DSM 45533</strain>
    </source>
</reference>
<evidence type="ECO:0000313" key="1">
    <source>
        <dbReference type="EMBL" id="MBA2892900.1"/>
    </source>
</evidence>
<organism evidence="1 2">
    <name type="scientific">Nonomuraea soli</name>
    <dbReference type="NCBI Taxonomy" id="1032476"/>
    <lineage>
        <taxon>Bacteria</taxon>
        <taxon>Bacillati</taxon>
        <taxon>Actinomycetota</taxon>
        <taxon>Actinomycetes</taxon>
        <taxon>Streptosporangiales</taxon>
        <taxon>Streptosporangiaceae</taxon>
        <taxon>Nonomuraea</taxon>
    </lineage>
</organism>
<dbReference type="Proteomes" id="UP000530928">
    <property type="component" value="Unassembled WGS sequence"/>
</dbReference>
<name>A0A7W0HRF3_9ACTN</name>
<evidence type="ECO:0000313" key="2">
    <source>
        <dbReference type="Proteomes" id="UP000530928"/>
    </source>
</evidence>
<keyword evidence="2" id="KW-1185">Reference proteome</keyword>
<comment type="caution">
    <text evidence="1">The sequence shown here is derived from an EMBL/GenBank/DDBJ whole genome shotgun (WGS) entry which is preliminary data.</text>
</comment>
<gene>
    <name evidence="1" type="ORF">HNR30_004254</name>
</gene>
<protein>
    <submittedName>
        <fullName evidence="1">Uncharacterized protein</fullName>
    </submittedName>
</protein>
<dbReference type="EMBL" id="JACDUR010000004">
    <property type="protein sequence ID" value="MBA2892900.1"/>
    <property type="molecule type" value="Genomic_DNA"/>
</dbReference>
<dbReference type="AlphaFoldDB" id="A0A7W0HRF3"/>
<sequence length="230" mass="25743">MLVPASAAFATTTDPTVDIVDISPNPVKVPRGGETKVKIVVEASPDVDKVEIAVEPADGQVRTFVAKEIGNTEKWVYTVSFNGNDPAGKWKATALATDVQTSKTDSDRAYFYVEQAPAGKLDTRFRHFSANPESVKKGKKIYFAGRLQVNDEGWHNASGEKVNIYYRQSRHSGWKWVARDWTDRHGRFYATTKAWKSGTFKAVFAGNDELNGSTSGYEYVRVKRSWYSHH</sequence>
<proteinExistence type="predicted"/>